<gene>
    <name evidence="1" type="ORF">N0V91_007392</name>
</gene>
<accession>A0A9W8ZAV6</accession>
<protein>
    <submittedName>
        <fullName evidence="1">Uncharacterized protein</fullName>
    </submittedName>
</protein>
<comment type="caution">
    <text evidence="1">The sequence shown here is derived from an EMBL/GenBank/DDBJ whole genome shotgun (WGS) entry which is preliminary data.</text>
</comment>
<proteinExistence type="predicted"/>
<dbReference type="AlphaFoldDB" id="A0A9W8ZAV6"/>
<sequence length="236" mass="26699">MGPETYDENQDAFVRTASYYYRGPLDGINLGVVLDYTLTSGSHVGDLIRHLQAYVRYDVIPCEEGLSEKENELRKESSYKAFAASLASLSSITYQSRRVKIEICALVIFGGLLMLDAVSYSLLESVKPIYNLIKTAGGEATVRFEQHYNGLGADVSNILDAEYLGIEVRESIRWQDELNDLCAVRDPSFIAERDAIPSTFTEVWDREVKLRLSRGSKDKKHSWQHAVDRRMLLPHV</sequence>
<evidence type="ECO:0000313" key="1">
    <source>
        <dbReference type="EMBL" id="KAJ4402184.1"/>
    </source>
</evidence>
<dbReference type="EMBL" id="JAPEVA010000064">
    <property type="protein sequence ID" value="KAJ4402184.1"/>
    <property type="molecule type" value="Genomic_DNA"/>
</dbReference>
<dbReference type="Proteomes" id="UP001140510">
    <property type="component" value="Unassembled WGS sequence"/>
</dbReference>
<evidence type="ECO:0000313" key="2">
    <source>
        <dbReference type="Proteomes" id="UP001140510"/>
    </source>
</evidence>
<dbReference type="OrthoDB" id="3694432at2759"/>
<organism evidence="1 2">
    <name type="scientific">Didymella pomorum</name>
    <dbReference type="NCBI Taxonomy" id="749634"/>
    <lineage>
        <taxon>Eukaryota</taxon>
        <taxon>Fungi</taxon>
        <taxon>Dikarya</taxon>
        <taxon>Ascomycota</taxon>
        <taxon>Pezizomycotina</taxon>
        <taxon>Dothideomycetes</taxon>
        <taxon>Pleosporomycetidae</taxon>
        <taxon>Pleosporales</taxon>
        <taxon>Pleosporineae</taxon>
        <taxon>Didymellaceae</taxon>
        <taxon>Didymella</taxon>
    </lineage>
</organism>
<name>A0A9W8ZAV6_9PLEO</name>
<keyword evidence="2" id="KW-1185">Reference proteome</keyword>
<reference evidence="1" key="1">
    <citation type="submission" date="2022-10" db="EMBL/GenBank/DDBJ databases">
        <title>Tapping the CABI collections for fungal endophytes: first genome assemblies for Collariella, Neodidymelliopsis, Ascochyta clinopodiicola, Didymella pomorum, Didymosphaeria variabile, Neocosmospora piperis and Neocucurbitaria cava.</title>
        <authorList>
            <person name="Hill R."/>
        </authorList>
    </citation>
    <scope>NUCLEOTIDE SEQUENCE</scope>
    <source>
        <strain evidence="1">IMI 355091</strain>
    </source>
</reference>